<reference evidence="2" key="1">
    <citation type="submission" date="2022-03" db="EMBL/GenBank/DDBJ databases">
        <authorList>
            <person name="Xu M."/>
        </authorList>
    </citation>
    <scope>NUCLEOTIDE SEQUENCE</scope>
</reference>
<name>A0A9E7N170_9CAUD</name>
<sequence>MSNNPEDNGLNGADFLAFLMGRGAQCSHEVKLTQALCVLGALTHRVSGGTVHIPFEDMKRVEGMRIEVQEHEDGSVTIKLGESPQKQPTHEAPARPQ</sequence>
<dbReference type="Proteomes" id="UP001056518">
    <property type="component" value="Segment"/>
</dbReference>
<dbReference type="EMBL" id="ON005621">
    <property type="protein sequence ID" value="UTC27989.1"/>
    <property type="molecule type" value="Genomic_DNA"/>
</dbReference>
<feature type="compositionally biased region" description="Basic and acidic residues" evidence="1">
    <location>
        <begin position="88"/>
        <end position="97"/>
    </location>
</feature>
<dbReference type="GeneID" id="79585815"/>
<accession>A0A9E7N170</accession>
<keyword evidence="3" id="KW-1185">Reference proteome</keyword>
<proteinExistence type="predicted"/>
<dbReference type="KEGG" id="vg:79585815"/>
<dbReference type="RefSeq" id="YP_010738444.1">
    <property type="nucleotide sequence ID" value="NC_073027.1"/>
</dbReference>
<protein>
    <submittedName>
        <fullName evidence="2">Uncharacterized protein</fullName>
    </submittedName>
</protein>
<evidence type="ECO:0000313" key="3">
    <source>
        <dbReference type="Proteomes" id="UP001056518"/>
    </source>
</evidence>
<organism evidence="2 3">
    <name type="scientific">Stenotrophomonas phage A1432</name>
    <dbReference type="NCBI Taxonomy" id="2930315"/>
    <lineage>
        <taxon>Viruses</taxon>
        <taxon>Duplodnaviria</taxon>
        <taxon>Heunggongvirae</taxon>
        <taxon>Uroviricota</taxon>
        <taxon>Caudoviricetes</taxon>
        <taxon>Mesyanzhinovviridae</taxon>
        <taxon>Bradleyvirinae</taxon>
        <taxon>Ghuizhouvirus</taxon>
        <taxon>Ghuizhouvirus A1432</taxon>
    </lineage>
</organism>
<feature type="region of interest" description="Disordered" evidence="1">
    <location>
        <begin position="70"/>
        <end position="97"/>
    </location>
</feature>
<evidence type="ECO:0000256" key="1">
    <source>
        <dbReference type="SAM" id="MobiDB-lite"/>
    </source>
</evidence>
<evidence type="ECO:0000313" key="2">
    <source>
        <dbReference type="EMBL" id="UTC27989.1"/>
    </source>
</evidence>